<evidence type="ECO:0000313" key="9">
    <source>
        <dbReference type="Proteomes" id="UP000217005"/>
    </source>
</evidence>
<dbReference type="InterPro" id="IPR051311">
    <property type="entry name" value="DedA_domain"/>
</dbReference>
<keyword evidence="4 6" id="KW-1133">Transmembrane helix</keyword>
<dbReference type="Gene3D" id="3.40.250.10">
    <property type="entry name" value="Rhodanese-like domain"/>
    <property type="match status" value="1"/>
</dbReference>
<accession>A0A261STA6</accession>
<dbReference type="PANTHER" id="PTHR42709:SF6">
    <property type="entry name" value="UNDECAPRENYL PHOSPHATE TRANSPORTER A"/>
    <property type="match status" value="1"/>
</dbReference>
<dbReference type="RefSeq" id="WP_094824365.1">
    <property type="nucleotide sequence ID" value="NZ_NEVL01000001.1"/>
</dbReference>
<evidence type="ECO:0000256" key="5">
    <source>
        <dbReference type="ARBA" id="ARBA00023136"/>
    </source>
</evidence>
<dbReference type="SMART" id="SM00450">
    <property type="entry name" value="RHOD"/>
    <property type="match status" value="1"/>
</dbReference>
<dbReference type="Pfam" id="PF09335">
    <property type="entry name" value="VTT_dom"/>
    <property type="match status" value="1"/>
</dbReference>
<dbReference type="InterPro" id="IPR001763">
    <property type="entry name" value="Rhodanese-like_dom"/>
</dbReference>
<dbReference type="InterPro" id="IPR032816">
    <property type="entry name" value="VTT_dom"/>
</dbReference>
<proteinExistence type="predicted"/>
<dbReference type="InterPro" id="IPR023695">
    <property type="entry name" value="Thiosulf_sulfurTrfase"/>
</dbReference>
<dbReference type="InterPro" id="IPR036873">
    <property type="entry name" value="Rhodanese-like_dom_sf"/>
</dbReference>
<evidence type="ECO:0000256" key="1">
    <source>
        <dbReference type="ARBA" id="ARBA00004651"/>
    </source>
</evidence>
<evidence type="ECO:0000256" key="6">
    <source>
        <dbReference type="SAM" id="Phobius"/>
    </source>
</evidence>
<dbReference type="GO" id="GO:0004792">
    <property type="term" value="F:thiosulfate-cyanide sulfurtransferase activity"/>
    <property type="evidence" value="ECO:0007669"/>
    <property type="project" value="InterPro"/>
</dbReference>
<comment type="subcellular location">
    <subcellularLocation>
        <location evidence="1">Cell membrane</location>
        <topology evidence="1">Multi-pass membrane protein</topology>
    </subcellularLocation>
</comment>
<dbReference type="CDD" id="cd01444">
    <property type="entry name" value="GlpE_ST"/>
    <property type="match status" value="1"/>
</dbReference>
<feature type="transmembrane region" description="Helical" evidence="6">
    <location>
        <begin position="35"/>
        <end position="62"/>
    </location>
</feature>
<dbReference type="SUPFAM" id="SSF52821">
    <property type="entry name" value="Rhodanese/Cell cycle control phosphatase"/>
    <property type="match status" value="1"/>
</dbReference>
<keyword evidence="3 6" id="KW-0812">Transmembrane</keyword>
<dbReference type="PANTHER" id="PTHR42709">
    <property type="entry name" value="ALKALINE PHOSPHATASE LIKE PROTEIN"/>
    <property type="match status" value="1"/>
</dbReference>
<name>A0A261STA6_9BORD</name>
<keyword evidence="5 6" id="KW-0472">Membrane</keyword>
<evidence type="ECO:0000256" key="2">
    <source>
        <dbReference type="ARBA" id="ARBA00022475"/>
    </source>
</evidence>
<dbReference type="GO" id="GO:0005737">
    <property type="term" value="C:cytoplasm"/>
    <property type="evidence" value="ECO:0007669"/>
    <property type="project" value="InterPro"/>
</dbReference>
<sequence>MQDILTLLQQYGGWLVFFNVLVEQAGLPVPAYPMLIAAGAVAGGAGGWIAAWLAAALACLLADSAWYLAGRRYGARLLGLVCKVSLSQDSCIRQTQGLYLRVGPRILLISKFLPGAGALGTVMAGLTGTPYRRFVLYDLAGALIWSGSALLVGALFSSIVSDILDGLDRYGALGLGVIAAALALYLGWKALRRWVLLRTLRVIPRLSVEDLLQWRADGRTPVIIDVRPEAAGDSIARIPGAIAFDVRAPLKGLAFPEGADPGDTPIVVYCACPNEISAARLATRLRAAGYTRIWALRGGYDAWASLAAQASADAMVQAPDEDATARAH</sequence>
<dbReference type="PROSITE" id="PS50206">
    <property type="entry name" value="RHODANESE_3"/>
    <property type="match status" value="1"/>
</dbReference>
<gene>
    <name evidence="8" type="ORF">CEG14_00310</name>
</gene>
<evidence type="ECO:0000256" key="3">
    <source>
        <dbReference type="ARBA" id="ARBA00022692"/>
    </source>
</evidence>
<feature type="transmembrane region" description="Helical" evidence="6">
    <location>
        <begin position="142"/>
        <end position="164"/>
    </location>
</feature>
<evidence type="ECO:0000313" key="8">
    <source>
        <dbReference type="EMBL" id="OZI40247.1"/>
    </source>
</evidence>
<dbReference type="Proteomes" id="UP000217005">
    <property type="component" value="Unassembled WGS sequence"/>
</dbReference>
<dbReference type="Pfam" id="PF00581">
    <property type="entry name" value="Rhodanese"/>
    <property type="match status" value="1"/>
</dbReference>
<reference evidence="8 9" key="1">
    <citation type="submission" date="2017-05" db="EMBL/GenBank/DDBJ databases">
        <title>Complete and WGS of Bordetella genogroups.</title>
        <authorList>
            <person name="Spilker T."/>
            <person name="LiPuma J."/>
        </authorList>
    </citation>
    <scope>NUCLEOTIDE SEQUENCE [LARGE SCALE GENOMIC DNA]</scope>
    <source>
        <strain evidence="8 9">AU17610</strain>
    </source>
</reference>
<dbReference type="EMBL" id="NEVL01000001">
    <property type="protein sequence ID" value="OZI40247.1"/>
    <property type="molecule type" value="Genomic_DNA"/>
</dbReference>
<organism evidence="8 9">
    <name type="scientific">Bordetella genomosp. 1</name>
    <dbReference type="NCBI Taxonomy" id="1395607"/>
    <lineage>
        <taxon>Bacteria</taxon>
        <taxon>Pseudomonadati</taxon>
        <taxon>Pseudomonadota</taxon>
        <taxon>Betaproteobacteria</taxon>
        <taxon>Burkholderiales</taxon>
        <taxon>Alcaligenaceae</taxon>
        <taxon>Bordetella</taxon>
    </lineage>
</organism>
<protein>
    <recommendedName>
        <fullName evidence="7">Rhodanese domain-containing protein</fullName>
    </recommendedName>
</protein>
<dbReference type="OrthoDB" id="21108at2"/>
<evidence type="ECO:0000259" key="7">
    <source>
        <dbReference type="PROSITE" id="PS50206"/>
    </source>
</evidence>
<feature type="domain" description="Rhodanese" evidence="7">
    <location>
        <begin position="217"/>
        <end position="312"/>
    </location>
</feature>
<dbReference type="GO" id="GO:0005886">
    <property type="term" value="C:plasma membrane"/>
    <property type="evidence" value="ECO:0007669"/>
    <property type="project" value="UniProtKB-SubCell"/>
</dbReference>
<comment type="caution">
    <text evidence="8">The sequence shown here is derived from an EMBL/GenBank/DDBJ whole genome shotgun (WGS) entry which is preliminary data.</text>
</comment>
<evidence type="ECO:0000256" key="4">
    <source>
        <dbReference type="ARBA" id="ARBA00022989"/>
    </source>
</evidence>
<dbReference type="AlphaFoldDB" id="A0A261STA6"/>
<feature type="transmembrane region" description="Helical" evidence="6">
    <location>
        <begin position="170"/>
        <end position="188"/>
    </location>
</feature>
<keyword evidence="2" id="KW-1003">Cell membrane</keyword>